<feature type="signal peptide" evidence="1">
    <location>
        <begin position="1"/>
        <end position="21"/>
    </location>
</feature>
<accession>A0A0E9UZI1</accession>
<feature type="chain" id="PRO_5002434163" evidence="1">
    <location>
        <begin position="22"/>
        <end position="51"/>
    </location>
</feature>
<name>A0A0E9UZI1_ANGAN</name>
<sequence>MHIYVCVLLLKLSSNLFNVGCTIVRGERQNYFTVIWRPHNVRTPSVVVENM</sequence>
<evidence type="ECO:0000256" key="1">
    <source>
        <dbReference type="SAM" id="SignalP"/>
    </source>
</evidence>
<proteinExistence type="predicted"/>
<dbReference type="AlphaFoldDB" id="A0A0E9UZI1"/>
<organism evidence="2">
    <name type="scientific">Anguilla anguilla</name>
    <name type="common">European freshwater eel</name>
    <name type="synonym">Muraena anguilla</name>
    <dbReference type="NCBI Taxonomy" id="7936"/>
    <lineage>
        <taxon>Eukaryota</taxon>
        <taxon>Metazoa</taxon>
        <taxon>Chordata</taxon>
        <taxon>Craniata</taxon>
        <taxon>Vertebrata</taxon>
        <taxon>Euteleostomi</taxon>
        <taxon>Actinopterygii</taxon>
        <taxon>Neopterygii</taxon>
        <taxon>Teleostei</taxon>
        <taxon>Anguilliformes</taxon>
        <taxon>Anguillidae</taxon>
        <taxon>Anguilla</taxon>
    </lineage>
</organism>
<evidence type="ECO:0000313" key="2">
    <source>
        <dbReference type="EMBL" id="JAH71166.1"/>
    </source>
</evidence>
<reference evidence="2" key="1">
    <citation type="submission" date="2014-11" db="EMBL/GenBank/DDBJ databases">
        <authorList>
            <person name="Amaro Gonzalez C."/>
        </authorList>
    </citation>
    <scope>NUCLEOTIDE SEQUENCE</scope>
</reference>
<keyword evidence="1" id="KW-0732">Signal</keyword>
<reference evidence="2" key="2">
    <citation type="journal article" date="2015" name="Fish Shellfish Immunol.">
        <title>Early steps in the European eel (Anguilla anguilla)-Vibrio vulnificus interaction in the gills: Role of the RtxA13 toxin.</title>
        <authorList>
            <person name="Callol A."/>
            <person name="Pajuelo D."/>
            <person name="Ebbesson L."/>
            <person name="Teles M."/>
            <person name="MacKenzie S."/>
            <person name="Amaro C."/>
        </authorList>
    </citation>
    <scope>NUCLEOTIDE SEQUENCE</scope>
</reference>
<dbReference type="EMBL" id="GBXM01037411">
    <property type="protein sequence ID" value="JAH71166.1"/>
    <property type="molecule type" value="Transcribed_RNA"/>
</dbReference>
<protein>
    <submittedName>
        <fullName evidence="2">Uncharacterized protein</fullName>
    </submittedName>
</protein>